<organism evidence="1 2">
    <name type="scientific">Calocera viscosa (strain TUFC12733)</name>
    <dbReference type="NCBI Taxonomy" id="1330018"/>
    <lineage>
        <taxon>Eukaryota</taxon>
        <taxon>Fungi</taxon>
        <taxon>Dikarya</taxon>
        <taxon>Basidiomycota</taxon>
        <taxon>Agaricomycotina</taxon>
        <taxon>Dacrymycetes</taxon>
        <taxon>Dacrymycetales</taxon>
        <taxon>Dacrymycetaceae</taxon>
        <taxon>Calocera</taxon>
    </lineage>
</organism>
<protein>
    <submittedName>
        <fullName evidence="1">Uncharacterized protein</fullName>
    </submittedName>
</protein>
<gene>
    <name evidence="1" type="ORF">CALVIDRAFT_541481</name>
</gene>
<evidence type="ECO:0000313" key="1">
    <source>
        <dbReference type="EMBL" id="KZO91864.1"/>
    </source>
</evidence>
<keyword evidence="2" id="KW-1185">Reference proteome</keyword>
<sequence>MRHQDGQRLLCFLVAVVQTSPAKDGWRSLTEPLKSGFLLFACAADGVVRGVAVSRIWWKRHLATYVALAFPVWTTMTTPISDIVIVQRIGINTR</sequence>
<name>A0A167HQ34_CALVF</name>
<dbReference type="EMBL" id="KV417317">
    <property type="protein sequence ID" value="KZO91864.1"/>
    <property type="molecule type" value="Genomic_DNA"/>
</dbReference>
<accession>A0A167HQ34</accession>
<evidence type="ECO:0000313" key="2">
    <source>
        <dbReference type="Proteomes" id="UP000076738"/>
    </source>
</evidence>
<reference evidence="1 2" key="1">
    <citation type="journal article" date="2016" name="Mol. Biol. Evol.">
        <title>Comparative Genomics of Early-Diverging Mushroom-Forming Fungi Provides Insights into the Origins of Lignocellulose Decay Capabilities.</title>
        <authorList>
            <person name="Nagy L.G."/>
            <person name="Riley R."/>
            <person name="Tritt A."/>
            <person name="Adam C."/>
            <person name="Daum C."/>
            <person name="Floudas D."/>
            <person name="Sun H."/>
            <person name="Yadav J.S."/>
            <person name="Pangilinan J."/>
            <person name="Larsson K.H."/>
            <person name="Matsuura K."/>
            <person name="Barry K."/>
            <person name="Labutti K."/>
            <person name="Kuo R."/>
            <person name="Ohm R.A."/>
            <person name="Bhattacharya S.S."/>
            <person name="Shirouzu T."/>
            <person name="Yoshinaga Y."/>
            <person name="Martin F.M."/>
            <person name="Grigoriev I.V."/>
            <person name="Hibbett D.S."/>
        </authorList>
    </citation>
    <scope>NUCLEOTIDE SEQUENCE [LARGE SCALE GENOMIC DNA]</scope>
    <source>
        <strain evidence="1 2">TUFC12733</strain>
    </source>
</reference>
<dbReference type="Proteomes" id="UP000076738">
    <property type="component" value="Unassembled WGS sequence"/>
</dbReference>
<dbReference type="AlphaFoldDB" id="A0A167HQ34"/>
<proteinExistence type="predicted"/>